<dbReference type="AlphaFoldDB" id="A0A9P6KG60"/>
<keyword evidence="3" id="KW-0732">Signal</keyword>
<evidence type="ECO:0000256" key="3">
    <source>
        <dbReference type="SAM" id="SignalP"/>
    </source>
</evidence>
<evidence type="ECO:0000313" key="4">
    <source>
        <dbReference type="EMBL" id="KAF9583673.1"/>
    </source>
</evidence>
<sequence length="371" mass="41486">MSLSTLPLRVQLNGILLSTILFECANARVDYLREPPPLHVFDPQEGLILGHIVTRTRAAVDDNSDARIETTHTTIVVQGVYKLEPNLPKFYGPSGDIIESTLEKYSIPPNLSILGYLKYRRTDWHQLSIRDRAIASNLRSYLERKRGQPRINPFSPRTQLSEEDTLHVSVALITAKANENESVHDYDYTFWSVPDNTSPFTAIPVNISNMVESPQEDYQSFQSNLAIGATWHPASVNMMNTIKATPSLMLVDGHEAMYKETFESTNDLVHRVIASEQEVQEVLHEVDQLRRQVERSKIESKAIAATFNPKKSNPFATQPSPTDSTLSGVSSIEPQGSNQSNRTHFRRPNNSVAGSATSPFSPNSSSQNLLQ</sequence>
<feature type="compositionally biased region" description="Polar residues" evidence="2">
    <location>
        <begin position="309"/>
        <end position="357"/>
    </location>
</feature>
<reference evidence="4" key="1">
    <citation type="journal article" date="2020" name="Fungal Divers.">
        <title>Resolving the Mortierellaceae phylogeny through synthesis of multi-gene phylogenetics and phylogenomics.</title>
        <authorList>
            <person name="Vandepol N."/>
            <person name="Liber J."/>
            <person name="Desiro A."/>
            <person name="Na H."/>
            <person name="Kennedy M."/>
            <person name="Barry K."/>
            <person name="Grigoriev I.V."/>
            <person name="Miller A.N."/>
            <person name="O'Donnell K."/>
            <person name="Stajich J.E."/>
            <person name="Bonito G."/>
        </authorList>
    </citation>
    <scope>NUCLEOTIDE SEQUENCE</scope>
    <source>
        <strain evidence="4">KOD1015</strain>
    </source>
</reference>
<dbReference type="GO" id="GO:0005634">
    <property type="term" value="C:nucleus"/>
    <property type="evidence" value="ECO:0007669"/>
    <property type="project" value="TreeGrafter"/>
</dbReference>
<dbReference type="EMBL" id="JAABOA010000629">
    <property type="protein sequence ID" value="KAF9583673.1"/>
    <property type="molecule type" value="Genomic_DNA"/>
</dbReference>
<feature type="coiled-coil region" evidence="1">
    <location>
        <begin position="272"/>
        <end position="299"/>
    </location>
</feature>
<dbReference type="PANTHER" id="PTHR31728">
    <property type="entry name" value="ABRAXAS FAMILY MEMBER"/>
    <property type="match status" value="1"/>
</dbReference>
<accession>A0A9P6KG60</accession>
<dbReference type="PANTHER" id="PTHR31728:SF5">
    <property type="entry name" value="OS07G0540200 PROTEIN"/>
    <property type="match status" value="1"/>
</dbReference>
<dbReference type="Proteomes" id="UP000780801">
    <property type="component" value="Unassembled WGS sequence"/>
</dbReference>
<feature type="region of interest" description="Disordered" evidence="2">
    <location>
        <begin position="309"/>
        <end position="371"/>
    </location>
</feature>
<dbReference type="Pfam" id="PF21125">
    <property type="entry name" value="MPN_2A_DUB_like"/>
    <property type="match status" value="1"/>
</dbReference>
<proteinExistence type="predicted"/>
<comment type="caution">
    <text evidence="4">The sequence shown here is derived from an EMBL/GenBank/DDBJ whole genome shotgun (WGS) entry which is preliminary data.</text>
</comment>
<protein>
    <submittedName>
        <fullName evidence="4">Uncharacterized protein</fullName>
    </submittedName>
</protein>
<dbReference type="OrthoDB" id="6358435at2759"/>
<keyword evidence="1" id="KW-0175">Coiled coil</keyword>
<keyword evidence="5" id="KW-1185">Reference proteome</keyword>
<dbReference type="InterPro" id="IPR023238">
    <property type="entry name" value="FAM175"/>
</dbReference>
<evidence type="ECO:0000313" key="5">
    <source>
        <dbReference type="Proteomes" id="UP000780801"/>
    </source>
</evidence>
<dbReference type="GO" id="GO:0031593">
    <property type="term" value="F:polyubiquitin modification-dependent protein binding"/>
    <property type="evidence" value="ECO:0007669"/>
    <property type="project" value="TreeGrafter"/>
</dbReference>
<evidence type="ECO:0000256" key="1">
    <source>
        <dbReference type="SAM" id="Coils"/>
    </source>
</evidence>
<gene>
    <name evidence="4" type="ORF">BGW38_008889</name>
</gene>
<organism evidence="4 5">
    <name type="scientific">Lunasporangiospora selenospora</name>
    <dbReference type="NCBI Taxonomy" id="979761"/>
    <lineage>
        <taxon>Eukaryota</taxon>
        <taxon>Fungi</taxon>
        <taxon>Fungi incertae sedis</taxon>
        <taxon>Mucoromycota</taxon>
        <taxon>Mortierellomycotina</taxon>
        <taxon>Mortierellomycetes</taxon>
        <taxon>Mortierellales</taxon>
        <taxon>Mortierellaceae</taxon>
        <taxon>Lunasporangiospora</taxon>
    </lineage>
</organism>
<feature type="compositionally biased region" description="Low complexity" evidence="2">
    <location>
        <begin position="358"/>
        <end position="371"/>
    </location>
</feature>
<evidence type="ECO:0000256" key="2">
    <source>
        <dbReference type="SAM" id="MobiDB-lite"/>
    </source>
</evidence>
<feature type="signal peptide" evidence="3">
    <location>
        <begin position="1"/>
        <end position="27"/>
    </location>
</feature>
<name>A0A9P6KG60_9FUNG</name>
<feature type="chain" id="PRO_5040269067" evidence="3">
    <location>
        <begin position="28"/>
        <end position="371"/>
    </location>
</feature>